<dbReference type="HOGENOM" id="CLU_2509343_0_0_11"/>
<dbReference type="KEGG" id="nda:Ndas_1304"/>
<protein>
    <recommendedName>
        <fullName evidence="3">Helix-turn-helix domain-containing protein</fullName>
    </recommendedName>
</protein>
<evidence type="ECO:0000313" key="2">
    <source>
        <dbReference type="Proteomes" id="UP000002219"/>
    </source>
</evidence>
<dbReference type="AlphaFoldDB" id="D7B2P3"/>
<dbReference type="Proteomes" id="UP000002219">
    <property type="component" value="Chromosome 1"/>
</dbReference>
<gene>
    <name evidence="1" type="ordered locus">Ndas_1304</name>
</gene>
<dbReference type="eggNOG" id="COG3415">
    <property type="taxonomic scope" value="Bacteria"/>
</dbReference>
<keyword evidence="2" id="KW-1185">Reference proteome</keyword>
<evidence type="ECO:0008006" key="3">
    <source>
        <dbReference type="Google" id="ProtNLM"/>
    </source>
</evidence>
<proteinExistence type="predicted"/>
<reference evidence="1 2" key="1">
    <citation type="journal article" date="2010" name="Stand. Genomic Sci.">
        <title>Complete genome sequence of Nocardiopsis dassonvillei type strain (IMRU 509).</title>
        <authorList>
            <person name="Sun H."/>
            <person name="Lapidus A."/>
            <person name="Nolan M."/>
            <person name="Lucas S."/>
            <person name="Del Rio T.G."/>
            <person name="Tice H."/>
            <person name="Cheng J.F."/>
            <person name="Tapia R."/>
            <person name="Han C."/>
            <person name="Goodwin L."/>
            <person name="Pitluck S."/>
            <person name="Pagani I."/>
            <person name="Ivanova N."/>
            <person name="Mavromatis K."/>
            <person name="Mikhailova N."/>
            <person name="Pati A."/>
            <person name="Chen A."/>
            <person name="Palaniappan K."/>
            <person name="Land M."/>
            <person name="Hauser L."/>
            <person name="Chang Y.J."/>
            <person name="Jeffries C.D."/>
            <person name="Djao O.D."/>
            <person name="Rohde M."/>
            <person name="Sikorski J."/>
            <person name="Goker M."/>
            <person name="Woyke T."/>
            <person name="Bristow J."/>
            <person name="Eisen J.A."/>
            <person name="Markowitz V."/>
            <person name="Hugenholtz P."/>
            <person name="Kyrpides N.C."/>
            <person name="Klenk H.P."/>
        </authorList>
    </citation>
    <scope>NUCLEOTIDE SEQUENCE [LARGE SCALE GENOMIC DNA]</scope>
    <source>
        <strain evidence="2">ATCC 23218 / DSM 43111 / CIP 107115 / JCM 7437 / KCTC 9190 / NBRC 14626 / NCTC 10488 / NRRL B-5397 / IMRU 509</strain>
    </source>
</reference>
<name>D7B2P3_NOCDD</name>
<dbReference type="EMBL" id="CP002040">
    <property type="protein sequence ID" value="ADH66741.1"/>
    <property type="molecule type" value="Genomic_DNA"/>
</dbReference>
<dbReference type="InterPro" id="IPR009057">
    <property type="entry name" value="Homeodomain-like_sf"/>
</dbReference>
<accession>D7B2P3</accession>
<dbReference type="SUPFAM" id="SSF46689">
    <property type="entry name" value="Homeodomain-like"/>
    <property type="match status" value="1"/>
</dbReference>
<sequence length="85" mass="9506">MDIGKGLLSTGLSALPVAAARPITSRAAEHERLKLRAYGHKTGYRLRMRAQTVLQAARGRSNTRIARESGLRLDTVRCWRGRFTE</sequence>
<evidence type="ECO:0000313" key="1">
    <source>
        <dbReference type="EMBL" id="ADH66741.1"/>
    </source>
</evidence>
<organism evidence="1 2">
    <name type="scientific">Nocardiopsis dassonvillei (strain ATCC 23218 / DSM 43111 / CIP 107115 / JCM 7437 / KCTC 9190 / NBRC 14626 / NCTC 10488 / NRRL B-5397 / IMRU 509)</name>
    <name type="common">Actinomadura dassonvillei</name>
    <dbReference type="NCBI Taxonomy" id="446468"/>
    <lineage>
        <taxon>Bacteria</taxon>
        <taxon>Bacillati</taxon>
        <taxon>Actinomycetota</taxon>
        <taxon>Actinomycetes</taxon>
        <taxon>Streptosporangiales</taxon>
        <taxon>Nocardiopsidaceae</taxon>
        <taxon>Nocardiopsis</taxon>
    </lineage>
</organism>